<gene>
    <name evidence="1" type="ORF">ARMGADRAFT_1034860</name>
</gene>
<dbReference type="AlphaFoldDB" id="A0A2H3CZP6"/>
<accession>A0A2H3CZP6</accession>
<reference evidence="2" key="1">
    <citation type="journal article" date="2017" name="Nat. Ecol. Evol.">
        <title>Genome expansion and lineage-specific genetic innovations in the forest pathogenic fungi Armillaria.</title>
        <authorList>
            <person name="Sipos G."/>
            <person name="Prasanna A.N."/>
            <person name="Walter M.C."/>
            <person name="O'Connor E."/>
            <person name="Balint B."/>
            <person name="Krizsan K."/>
            <person name="Kiss B."/>
            <person name="Hess J."/>
            <person name="Varga T."/>
            <person name="Slot J."/>
            <person name="Riley R."/>
            <person name="Boka B."/>
            <person name="Rigling D."/>
            <person name="Barry K."/>
            <person name="Lee J."/>
            <person name="Mihaltcheva S."/>
            <person name="LaButti K."/>
            <person name="Lipzen A."/>
            <person name="Waldron R."/>
            <person name="Moloney N.M."/>
            <person name="Sperisen C."/>
            <person name="Kredics L."/>
            <person name="Vagvoelgyi C."/>
            <person name="Patrignani A."/>
            <person name="Fitzpatrick D."/>
            <person name="Nagy I."/>
            <person name="Doyle S."/>
            <person name="Anderson J.B."/>
            <person name="Grigoriev I.V."/>
            <person name="Gueldener U."/>
            <person name="Muensterkoetter M."/>
            <person name="Nagy L.G."/>
        </authorList>
    </citation>
    <scope>NUCLEOTIDE SEQUENCE [LARGE SCALE GENOMIC DNA]</scope>
    <source>
        <strain evidence="2">Ar21-2</strain>
    </source>
</reference>
<dbReference type="InParanoid" id="A0A2H3CZP6"/>
<evidence type="ECO:0000313" key="2">
    <source>
        <dbReference type="Proteomes" id="UP000217790"/>
    </source>
</evidence>
<name>A0A2H3CZP6_ARMGA</name>
<sequence length="178" mass="19892">MCIDIEPSQTTPIEGKGPGRARHLMNVLWDQTVLTYIKVSENHHQLEEHGKYSFAMCRAELTSDNLLLPVSVLAEVPFLEKIGASRMPSPHSRWTKQRGGEDRQSYSSWRYKGSWNWAMTVFLGRSTTQTVTDRDGDEGIRMQLARDRASVLPRNLAVRTVAANPITDAHPSGGKGSS</sequence>
<dbReference type="EMBL" id="KZ293679">
    <property type="protein sequence ID" value="PBK87290.1"/>
    <property type="molecule type" value="Genomic_DNA"/>
</dbReference>
<evidence type="ECO:0000313" key="1">
    <source>
        <dbReference type="EMBL" id="PBK87290.1"/>
    </source>
</evidence>
<proteinExistence type="predicted"/>
<organism evidence="1 2">
    <name type="scientific">Armillaria gallica</name>
    <name type="common">Bulbous honey fungus</name>
    <name type="synonym">Armillaria bulbosa</name>
    <dbReference type="NCBI Taxonomy" id="47427"/>
    <lineage>
        <taxon>Eukaryota</taxon>
        <taxon>Fungi</taxon>
        <taxon>Dikarya</taxon>
        <taxon>Basidiomycota</taxon>
        <taxon>Agaricomycotina</taxon>
        <taxon>Agaricomycetes</taxon>
        <taxon>Agaricomycetidae</taxon>
        <taxon>Agaricales</taxon>
        <taxon>Marasmiineae</taxon>
        <taxon>Physalacriaceae</taxon>
        <taxon>Armillaria</taxon>
    </lineage>
</organism>
<keyword evidence="2" id="KW-1185">Reference proteome</keyword>
<protein>
    <submittedName>
        <fullName evidence="1">Uncharacterized protein</fullName>
    </submittedName>
</protein>
<dbReference type="Proteomes" id="UP000217790">
    <property type="component" value="Unassembled WGS sequence"/>
</dbReference>